<dbReference type="InterPro" id="IPR036034">
    <property type="entry name" value="PDZ_sf"/>
</dbReference>
<dbReference type="Proteomes" id="UP000626109">
    <property type="component" value="Unassembled WGS sequence"/>
</dbReference>
<dbReference type="PROSITE" id="PS50106">
    <property type="entry name" value="PDZ"/>
    <property type="match status" value="1"/>
</dbReference>
<sequence length="264" mass="27427">MAVASSPGATSSSEVALRAQANQHKLSIIQAVIEASPGAEEPLTFSLVINKTPGSSLGIDVTYSSATSWLRNGVFIARLFEDGIVSAWNATRQPPKQVRPGDFIFQVNMVFGDTVAMIQEMKIKSQLTIHVLRRIGNDTLQSPSTLEVVPAVPGQPNGTAGDVEPTGSKAANGESPDRPDGVSPGEALLAELNALGDEALGGLICVALERRPWLRAAVLAPHDPLQEIEAIQDKGATGSEGAAGPAKDVKGASQEPVPNGGKAK</sequence>
<gene>
    <name evidence="3" type="ORF">PGLA2088_LOCUS896</name>
</gene>
<name>A0A813GV16_POLGL</name>
<protein>
    <recommendedName>
        <fullName evidence="2">PDZ domain-containing protein</fullName>
    </recommendedName>
</protein>
<dbReference type="Gene3D" id="2.30.42.10">
    <property type="match status" value="1"/>
</dbReference>
<comment type="caution">
    <text evidence="3">The sequence shown here is derived from an EMBL/GenBank/DDBJ whole genome shotgun (WGS) entry which is preliminary data.</text>
</comment>
<accession>A0A813GV16</accession>
<dbReference type="AlphaFoldDB" id="A0A813GV16"/>
<evidence type="ECO:0000313" key="3">
    <source>
        <dbReference type="EMBL" id="CAE8629552.1"/>
    </source>
</evidence>
<feature type="region of interest" description="Disordered" evidence="1">
    <location>
        <begin position="146"/>
        <end position="185"/>
    </location>
</feature>
<evidence type="ECO:0000259" key="2">
    <source>
        <dbReference type="PROSITE" id="PS50106"/>
    </source>
</evidence>
<feature type="domain" description="PDZ" evidence="2">
    <location>
        <begin position="46"/>
        <end position="108"/>
    </location>
</feature>
<feature type="region of interest" description="Disordered" evidence="1">
    <location>
        <begin position="229"/>
        <end position="264"/>
    </location>
</feature>
<dbReference type="EMBL" id="CAJNNW010000632">
    <property type="protein sequence ID" value="CAE8629552.1"/>
    <property type="molecule type" value="Genomic_DNA"/>
</dbReference>
<evidence type="ECO:0000256" key="1">
    <source>
        <dbReference type="SAM" id="MobiDB-lite"/>
    </source>
</evidence>
<proteinExistence type="predicted"/>
<reference evidence="3" key="1">
    <citation type="submission" date="2021-02" db="EMBL/GenBank/DDBJ databases">
        <authorList>
            <person name="Dougan E. K."/>
            <person name="Rhodes N."/>
            <person name="Thang M."/>
            <person name="Chan C."/>
        </authorList>
    </citation>
    <scope>NUCLEOTIDE SEQUENCE</scope>
</reference>
<dbReference type="SUPFAM" id="SSF50156">
    <property type="entry name" value="PDZ domain-like"/>
    <property type="match status" value="1"/>
</dbReference>
<organism evidence="3 4">
    <name type="scientific">Polarella glacialis</name>
    <name type="common">Dinoflagellate</name>
    <dbReference type="NCBI Taxonomy" id="89957"/>
    <lineage>
        <taxon>Eukaryota</taxon>
        <taxon>Sar</taxon>
        <taxon>Alveolata</taxon>
        <taxon>Dinophyceae</taxon>
        <taxon>Suessiales</taxon>
        <taxon>Suessiaceae</taxon>
        <taxon>Polarella</taxon>
    </lineage>
</organism>
<evidence type="ECO:0000313" key="4">
    <source>
        <dbReference type="Proteomes" id="UP000626109"/>
    </source>
</evidence>
<dbReference type="InterPro" id="IPR001478">
    <property type="entry name" value="PDZ"/>
</dbReference>